<name>A0A183AGZ9_9TREM</name>
<dbReference type="WBParaSite" id="ECPE_0000624701-mRNA-1">
    <property type="protein sequence ID" value="ECPE_0000624701-mRNA-1"/>
    <property type="gene ID" value="ECPE_0000624701"/>
</dbReference>
<evidence type="ECO:0000256" key="1">
    <source>
        <dbReference type="ARBA" id="ARBA00007381"/>
    </source>
</evidence>
<organism evidence="9">
    <name type="scientific">Echinostoma caproni</name>
    <dbReference type="NCBI Taxonomy" id="27848"/>
    <lineage>
        <taxon>Eukaryota</taxon>
        <taxon>Metazoa</taxon>
        <taxon>Spiralia</taxon>
        <taxon>Lophotrochozoa</taxon>
        <taxon>Platyhelminthes</taxon>
        <taxon>Trematoda</taxon>
        <taxon>Digenea</taxon>
        <taxon>Plagiorchiida</taxon>
        <taxon>Echinostomata</taxon>
        <taxon>Echinostomatoidea</taxon>
        <taxon>Echinostomatidae</taxon>
        <taxon>Echinostoma</taxon>
    </lineage>
</organism>
<dbReference type="PANTHER" id="PTHR45639">
    <property type="entry name" value="HSC70CB, ISOFORM G-RELATED"/>
    <property type="match status" value="1"/>
</dbReference>
<protein>
    <submittedName>
        <fullName evidence="9">Heat shock protein</fullName>
    </submittedName>
</protein>
<evidence type="ECO:0000313" key="9">
    <source>
        <dbReference type="WBParaSite" id="ECPE_0000624701-mRNA-1"/>
    </source>
</evidence>
<comment type="similarity">
    <text evidence="1">Belongs to the heat shock protein 70 family.</text>
</comment>
<feature type="region of interest" description="Disordered" evidence="5">
    <location>
        <begin position="585"/>
        <end position="605"/>
    </location>
</feature>
<dbReference type="AlphaFoldDB" id="A0A183AGZ9"/>
<keyword evidence="4" id="KW-0175">Coiled coil</keyword>
<proteinExistence type="inferred from homology"/>
<feature type="compositionally biased region" description="Polar residues" evidence="5">
    <location>
        <begin position="688"/>
        <end position="705"/>
    </location>
</feature>
<keyword evidence="6" id="KW-0812">Transmembrane</keyword>
<feature type="transmembrane region" description="Helical" evidence="6">
    <location>
        <begin position="789"/>
        <end position="810"/>
    </location>
</feature>
<dbReference type="GO" id="GO:0005524">
    <property type="term" value="F:ATP binding"/>
    <property type="evidence" value="ECO:0007669"/>
    <property type="project" value="UniProtKB-KW"/>
</dbReference>
<gene>
    <name evidence="7" type="ORF">ECPE_LOCUS6234</name>
</gene>
<dbReference type="InterPro" id="IPR029048">
    <property type="entry name" value="HSP70_C_sf"/>
</dbReference>
<keyword evidence="8" id="KW-1185">Reference proteome</keyword>
<dbReference type="Pfam" id="PF00012">
    <property type="entry name" value="HSP70"/>
    <property type="match status" value="2"/>
</dbReference>
<feature type="coiled-coil region" evidence="4">
    <location>
        <begin position="481"/>
        <end position="515"/>
    </location>
</feature>
<dbReference type="Gene3D" id="3.30.420.40">
    <property type="match status" value="2"/>
</dbReference>
<evidence type="ECO:0000256" key="4">
    <source>
        <dbReference type="SAM" id="Coils"/>
    </source>
</evidence>
<keyword evidence="2" id="KW-0547">Nucleotide-binding</keyword>
<accession>A0A183AGZ9</accession>
<sequence>MMCTTHAVGFDVGTLNSFVSYATKQGLQTIHDDYGDRRIPTCICFINGRRLVGMSAKMQHESVRVCTIWNFTRLLGRRYESLTLEERRSLPFACRETIGGRVGIEVTYLQRVWILLPEQLMAIQLQYLKSVTEKTIANLVRSVVLSVPVFYTDAQRRAVRDAAHIAGISRIRLISDTTAIATAYGFCKDNVLAITDSPQHVAFVSIGYRHTQVAICAITKGTTRILATAYDDDLGGRDFDQVIFDHFRGILERKYHTKLEYNSSAWNQLLKECEQLKVRMSANNAALPIKVDGLVKRTTVPLSMRSSDFEVLSEKLLARFYATLMRCLVASKLQTTEIQAVELVGGCCRIPGLRKAAAMVFGHEATTTLNADEAVARGCAIQAAMTSAGFDVRYRVIEPEVQRDSKFPDVPALTNKEISDLRATEMHMFLQDQEQTKRSAARNALEEYVYATKSRFEGLLKDTVTKEERALLDETESWICVGALERDSELYQDRLAELREVVARVEKRHRLAKTNGLLITTYDRKSPIEHSKRSSKQDQVRRSMRYTINGPIGNYTQPQEDTEPRILPARKPPQSVVLEVAEHKVPVRERQKSESSKSRSPEVVPRRRFVRSATMDRTHVTGQLNCYSSQDRAHRSSMVNLIVNFFEFSPRHRTPIYPDYVVPDERATSAVRVSRRKPSPMEPHRHSMYSTSPSQEAHTTPSTSPERPLIKAIPIMDTLRNGPEVPPYESVVPLLDSIRDYRMAISTESRQLYEVLDRYLVILRRQLQLHQVTHGFDLTLREIQQIDTLIAVSLSFLFFVSYFYCPRFTLCKTIFVKKKSAVWECNTAMILNTKQIIVVRTPSQSFIPIRFWFELCVSVPVCKDRSLRRDFF</sequence>
<dbReference type="Gene3D" id="3.90.640.10">
    <property type="entry name" value="Actin, Chain A, domain 4"/>
    <property type="match status" value="1"/>
</dbReference>
<dbReference type="SUPFAM" id="SSF100934">
    <property type="entry name" value="Heat shock protein 70kD (HSP70), C-terminal subdomain"/>
    <property type="match status" value="1"/>
</dbReference>
<evidence type="ECO:0000256" key="6">
    <source>
        <dbReference type="SAM" id="Phobius"/>
    </source>
</evidence>
<dbReference type="SUPFAM" id="SSF53067">
    <property type="entry name" value="Actin-like ATPase domain"/>
    <property type="match status" value="2"/>
</dbReference>
<keyword evidence="6" id="KW-1133">Transmembrane helix</keyword>
<evidence type="ECO:0000313" key="7">
    <source>
        <dbReference type="EMBL" id="VDP77766.1"/>
    </source>
</evidence>
<dbReference type="Proteomes" id="UP000272942">
    <property type="component" value="Unassembled WGS sequence"/>
</dbReference>
<reference evidence="7 8" key="2">
    <citation type="submission" date="2018-11" db="EMBL/GenBank/DDBJ databases">
        <authorList>
            <consortium name="Pathogen Informatics"/>
        </authorList>
    </citation>
    <scope>NUCLEOTIDE SEQUENCE [LARGE SCALE GENOMIC DNA]</scope>
    <source>
        <strain evidence="7 8">Egypt</strain>
    </source>
</reference>
<dbReference type="InterPro" id="IPR013126">
    <property type="entry name" value="Hsp_70_fam"/>
</dbReference>
<evidence type="ECO:0000256" key="2">
    <source>
        <dbReference type="ARBA" id="ARBA00022741"/>
    </source>
</evidence>
<dbReference type="PANTHER" id="PTHR45639:SF4">
    <property type="entry name" value="HSC70CB, ISOFORM G"/>
    <property type="match status" value="1"/>
</dbReference>
<dbReference type="Gene3D" id="3.30.30.30">
    <property type="match status" value="1"/>
</dbReference>
<evidence type="ECO:0000313" key="8">
    <source>
        <dbReference type="Proteomes" id="UP000272942"/>
    </source>
</evidence>
<keyword evidence="3" id="KW-0067">ATP-binding</keyword>
<dbReference type="PRINTS" id="PR00301">
    <property type="entry name" value="HEATSHOCK70"/>
</dbReference>
<evidence type="ECO:0000256" key="3">
    <source>
        <dbReference type="ARBA" id="ARBA00022840"/>
    </source>
</evidence>
<feature type="compositionally biased region" description="Basic and acidic residues" evidence="5">
    <location>
        <begin position="585"/>
        <end position="600"/>
    </location>
</feature>
<dbReference type="OrthoDB" id="434160at2759"/>
<feature type="region of interest" description="Disordered" evidence="5">
    <location>
        <begin position="668"/>
        <end position="707"/>
    </location>
</feature>
<keyword evidence="6" id="KW-0472">Membrane</keyword>
<evidence type="ECO:0000256" key="5">
    <source>
        <dbReference type="SAM" id="MobiDB-lite"/>
    </source>
</evidence>
<dbReference type="Gene3D" id="1.20.1270.10">
    <property type="match status" value="1"/>
</dbReference>
<dbReference type="GO" id="GO:0140662">
    <property type="term" value="F:ATP-dependent protein folding chaperone"/>
    <property type="evidence" value="ECO:0007669"/>
    <property type="project" value="InterPro"/>
</dbReference>
<dbReference type="InterPro" id="IPR043129">
    <property type="entry name" value="ATPase_NBD"/>
</dbReference>
<reference evidence="9" key="1">
    <citation type="submission" date="2016-06" db="UniProtKB">
        <authorList>
            <consortium name="WormBaseParasite"/>
        </authorList>
    </citation>
    <scope>IDENTIFICATION</scope>
</reference>
<dbReference type="EMBL" id="UZAN01043205">
    <property type="protein sequence ID" value="VDP77766.1"/>
    <property type="molecule type" value="Genomic_DNA"/>
</dbReference>